<protein>
    <recommendedName>
        <fullName evidence="2">DUF4276 family protein</fullName>
    </recommendedName>
</protein>
<comment type="caution">
    <text evidence="1">The sequence shown here is derived from an EMBL/GenBank/DDBJ whole genome shotgun (WGS) entry which is preliminary data.</text>
</comment>
<reference evidence="1" key="1">
    <citation type="journal article" date="2015" name="Proc. Natl. Acad. Sci. U.S.A.">
        <title>Networks of energetic and metabolic interactions define dynamics in microbial communities.</title>
        <authorList>
            <person name="Embree M."/>
            <person name="Liu J.K."/>
            <person name="Al-Bassam M.M."/>
            <person name="Zengler K."/>
        </authorList>
    </citation>
    <scope>NUCLEOTIDE SEQUENCE</scope>
</reference>
<accession>A0A0W8F2W5</accession>
<sequence>MKTRRLFIFVEGNDDERFFSCIIRPIVQDRYDSVEIIMYACMKSVKVSRYVKSITEMGHDLILCADIDQERNVRGKKAVLHQRFSPLADDSIIVIIREIESWYLAGLDSRAQKKFGIRSFRTTNHVTKEIFNGMIPRYYTSRIVFMGDILAAYSLPVAREKNRSFSYFCGKYDIPADPDQTP</sequence>
<organism evidence="1">
    <name type="scientific">hydrocarbon metagenome</name>
    <dbReference type="NCBI Taxonomy" id="938273"/>
    <lineage>
        <taxon>unclassified sequences</taxon>
        <taxon>metagenomes</taxon>
        <taxon>ecological metagenomes</taxon>
    </lineage>
</organism>
<name>A0A0W8F2W5_9ZZZZ</name>
<evidence type="ECO:0008006" key="2">
    <source>
        <dbReference type="Google" id="ProtNLM"/>
    </source>
</evidence>
<dbReference type="EMBL" id="LNQE01001575">
    <property type="protein sequence ID" value="KUG15212.1"/>
    <property type="molecule type" value="Genomic_DNA"/>
</dbReference>
<dbReference type="AlphaFoldDB" id="A0A0W8F2W5"/>
<evidence type="ECO:0000313" key="1">
    <source>
        <dbReference type="EMBL" id="KUG15212.1"/>
    </source>
</evidence>
<proteinExistence type="predicted"/>
<gene>
    <name evidence="1" type="ORF">ASZ90_015131</name>
</gene>